<proteinExistence type="predicted"/>
<dbReference type="OrthoDB" id="9804829at2"/>
<dbReference type="PANTHER" id="PTHR34094">
    <property type="match status" value="1"/>
</dbReference>
<evidence type="ECO:0000259" key="1">
    <source>
        <dbReference type="Pfam" id="PF13349"/>
    </source>
</evidence>
<gene>
    <name evidence="2" type="ORF">DWX94_08080</name>
</gene>
<organism evidence="2 3">
    <name type="scientific">Coprococcus eutactus</name>
    <dbReference type="NCBI Taxonomy" id="33043"/>
    <lineage>
        <taxon>Bacteria</taxon>
        <taxon>Bacillati</taxon>
        <taxon>Bacillota</taxon>
        <taxon>Clostridia</taxon>
        <taxon>Lachnospirales</taxon>
        <taxon>Lachnospiraceae</taxon>
        <taxon>Coprococcus</taxon>
    </lineage>
</organism>
<dbReference type="Gene3D" id="2.160.20.120">
    <property type="match status" value="1"/>
</dbReference>
<sequence length="306" mass="33249">MVNAGDNSACCMCYPWNNCHIGGSGLQGGQRDKRREEASAKSSYEEKTVDIKDLFDNVSIQAAKDMAVDLQSSADGKCHVHYYDSDEVIHSIYVEDNTLVITCEDDRTFGSDIGFGEDPYVTIEIPARQYDKIELVSESGQISASQSIRCNTLDVTEKSGSMYLVNVTADTVQLASESGDVSLATINVRNLYYEGKSGNLSVVNVVADNIRFSVGDGKFEGYNLLANSTSAYKSKKGDILVEGCDSPTFVFDSVKGDIHATFLSPKQITIDSRSGDIDIPEIVEKYNGCCVVTTDSGDVTIKYVEG</sequence>
<dbReference type="InterPro" id="IPR025164">
    <property type="entry name" value="Toastrack_DUF4097"/>
</dbReference>
<accession>A0A412IRG8</accession>
<evidence type="ECO:0000313" key="2">
    <source>
        <dbReference type="EMBL" id="RGS41747.1"/>
    </source>
</evidence>
<evidence type="ECO:0000313" key="3">
    <source>
        <dbReference type="Proteomes" id="UP000283295"/>
    </source>
</evidence>
<protein>
    <recommendedName>
        <fullName evidence="1">DUF4097 domain-containing protein</fullName>
    </recommendedName>
</protein>
<dbReference type="Proteomes" id="UP000283295">
    <property type="component" value="Unassembled WGS sequence"/>
</dbReference>
<feature type="domain" description="DUF4097" evidence="1">
    <location>
        <begin position="57"/>
        <end position="216"/>
    </location>
</feature>
<dbReference type="EMBL" id="QRVK01000017">
    <property type="protein sequence ID" value="RGS41747.1"/>
    <property type="molecule type" value="Genomic_DNA"/>
</dbReference>
<dbReference type="AlphaFoldDB" id="A0A412IRG8"/>
<reference evidence="2 3" key="1">
    <citation type="submission" date="2018-08" db="EMBL/GenBank/DDBJ databases">
        <title>A genome reference for cultivated species of the human gut microbiota.</title>
        <authorList>
            <person name="Zou Y."/>
            <person name="Xue W."/>
            <person name="Luo G."/>
        </authorList>
    </citation>
    <scope>NUCLEOTIDE SEQUENCE [LARGE SCALE GENOMIC DNA]</scope>
    <source>
        <strain evidence="2 3">AF22-21</strain>
    </source>
</reference>
<dbReference type="Pfam" id="PF13349">
    <property type="entry name" value="DUF4097"/>
    <property type="match status" value="1"/>
</dbReference>
<dbReference type="PANTHER" id="PTHR34094:SF1">
    <property type="entry name" value="PROTEIN FAM185A"/>
    <property type="match status" value="1"/>
</dbReference>
<comment type="caution">
    <text evidence="2">The sequence shown here is derived from an EMBL/GenBank/DDBJ whole genome shotgun (WGS) entry which is preliminary data.</text>
</comment>
<name>A0A412IRG8_9FIRM</name>